<evidence type="ECO:0000259" key="2">
    <source>
        <dbReference type="PROSITE" id="PS50076"/>
    </source>
</evidence>
<feature type="region of interest" description="Disordered" evidence="1">
    <location>
        <begin position="316"/>
        <end position="374"/>
    </location>
</feature>
<dbReference type="EMBL" id="HBFC01009948">
    <property type="protein sequence ID" value="CAD8703088.1"/>
    <property type="molecule type" value="Transcribed_RNA"/>
</dbReference>
<feature type="domain" description="J" evidence="2">
    <location>
        <begin position="52"/>
        <end position="118"/>
    </location>
</feature>
<accession>A0A7S0SDL4</accession>
<sequence>MGSAAAGVSGGGKSRGKSKGEPTSKGKSKSEGSSKKANERPPPSADPDDSRSYYDVLGLRKDCSETEVKKAYRKLAIKWHPDKNPTNQEEATTQFNRIAEAYETLSDAKKRKSYDTFGKPGAGMGGGGFDGFGAGFDANDIFSSFFKDDGGGGGFDSFGGGGGGLFDDVEQQELADLLKKVKDRQAKRGGGNEEDPFATLFSGGGGGDFGGGSMEFDLGDLFGGGGRSGGFGGKAKMDKERKKHAGKKLGGDSARTGAKKADKKGTETETTKGKIFNKKKADQEVGRIKAEKIKADRKVKLETSAKLEAAKKKEVEGKKKTAAATKATRTKKNVYEDEKGEFSRKKARPEGNTETSRSADAKLSRKAAADFWDL</sequence>
<dbReference type="Gene3D" id="1.10.287.110">
    <property type="entry name" value="DnaJ domain"/>
    <property type="match status" value="1"/>
</dbReference>
<feature type="compositionally biased region" description="Basic and acidic residues" evidence="1">
    <location>
        <begin position="18"/>
        <end position="39"/>
    </location>
</feature>
<dbReference type="GO" id="GO:0051087">
    <property type="term" value="F:protein-folding chaperone binding"/>
    <property type="evidence" value="ECO:0007669"/>
    <property type="project" value="TreeGrafter"/>
</dbReference>
<dbReference type="PROSITE" id="PS50076">
    <property type="entry name" value="DNAJ_2"/>
    <property type="match status" value="1"/>
</dbReference>
<proteinExistence type="predicted"/>
<feature type="compositionally biased region" description="Basic and acidic residues" evidence="1">
    <location>
        <begin position="333"/>
        <end position="363"/>
    </location>
</feature>
<dbReference type="SMART" id="SM00271">
    <property type="entry name" value="DnaJ"/>
    <property type="match status" value="1"/>
</dbReference>
<organism evidence="3">
    <name type="scientific">Mantoniella antarctica</name>
    <dbReference type="NCBI Taxonomy" id="81844"/>
    <lineage>
        <taxon>Eukaryota</taxon>
        <taxon>Viridiplantae</taxon>
        <taxon>Chlorophyta</taxon>
        <taxon>Mamiellophyceae</taxon>
        <taxon>Mamiellales</taxon>
        <taxon>Mamiellaceae</taxon>
        <taxon>Mantoniella</taxon>
    </lineage>
</organism>
<dbReference type="GO" id="GO:0044183">
    <property type="term" value="F:protein folding chaperone"/>
    <property type="evidence" value="ECO:0007669"/>
    <property type="project" value="TreeGrafter"/>
</dbReference>
<dbReference type="GO" id="GO:0005737">
    <property type="term" value="C:cytoplasm"/>
    <property type="evidence" value="ECO:0007669"/>
    <property type="project" value="TreeGrafter"/>
</dbReference>
<dbReference type="InterPro" id="IPR018253">
    <property type="entry name" value="DnaJ_domain_CS"/>
</dbReference>
<feature type="region of interest" description="Disordered" evidence="1">
    <location>
        <begin position="1"/>
        <end position="53"/>
    </location>
</feature>
<dbReference type="PANTHER" id="PTHR43948:SF10">
    <property type="entry name" value="MRJ, ISOFORM E"/>
    <property type="match status" value="1"/>
</dbReference>
<dbReference type="InterPro" id="IPR036869">
    <property type="entry name" value="J_dom_sf"/>
</dbReference>
<evidence type="ECO:0000256" key="1">
    <source>
        <dbReference type="SAM" id="MobiDB-lite"/>
    </source>
</evidence>
<feature type="compositionally biased region" description="Basic and acidic residues" evidence="1">
    <location>
        <begin position="259"/>
        <end position="272"/>
    </location>
</feature>
<feature type="region of interest" description="Disordered" evidence="1">
    <location>
        <begin position="184"/>
        <end position="204"/>
    </location>
</feature>
<protein>
    <recommendedName>
        <fullName evidence="2">J domain-containing protein</fullName>
    </recommendedName>
</protein>
<dbReference type="PROSITE" id="PS00636">
    <property type="entry name" value="DNAJ_1"/>
    <property type="match status" value="1"/>
</dbReference>
<reference evidence="3" key="1">
    <citation type="submission" date="2021-01" db="EMBL/GenBank/DDBJ databases">
        <authorList>
            <person name="Corre E."/>
            <person name="Pelletier E."/>
            <person name="Niang G."/>
            <person name="Scheremetjew M."/>
            <person name="Finn R."/>
            <person name="Kale V."/>
            <person name="Holt S."/>
            <person name="Cochrane G."/>
            <person name="Meng A."/>
            <person name="Brown T."/>
            <person name="Cohen L."/>
        </authorList>
    </citation>
    <scope>NUCLEOTIDE SEQUENCE</scope>
    <source>
        <strain evidence="3">SL-175</strain>
    </source>
</reference>
<gene>
    <name evidence="3" type="ORF">MANT1106_LOCUS5770</name>
</gene>
<dbReference type="GO" id="GO:0051082">
    <property type="term" value="F:unfolded protein binding"/>
    <property type="evidence" value="ECO:0007669"/>
    <property type="project" value="TreeGrafter"/>
</dbReference>
<name>A0A7S0SDL4_9CHLO</name>
<dbReference type="PRINTS" id="PR00625">
    <property type="entry name" value="JDOMAIN"/>
</dbReference>
<dbReference type="PANTHER" id="PTHR43948">
    <property type="entry name" value="DNAJ HOMOLOG SUBFAMILY B"/>
    <property type="match status" value="1"/>
</dbReference>
<dbReference type="AlphaFoldDB" id="A0A7S0SDL4"/>
<evidence type="ECO:0000313" key="3">
    <source>
        <dbReference type="EMBL" id="CAD8703088.1"/>
    </source>
</evidence>
<feature type="region of interest" description="Disordered" evidence="1">
    <location>
        <begin position="230"/>
        <end position="275"/>
    </location>
</feature>
<dbReference type="InterPro" id="IPR001623">
    <property type="entry name" value="DnaJ_domain"/>
</dbReference>
<dbReference type="SUPFAM" id="SSF46565">
    <property type="entry name" value="Chaperone J-domain"/>
    <property type="match status" value="1"/>
</dbReference>
<dbReference type="Pfam" id="PF00226">
    <property type="entry name" value="DnaJ"/>
    <property type="match status" value="1"/>
</dbReference>
<dbReference type="CDD" id="cd06257">
    <property type="entry name" value="DnaJ"/>
    <property type="match status" value="1"/>
</dbReference>